<organism evidence="1 2">
    <name type="scientific">Clostridium oceanicum</name>
    <dbReference type="NCBI Taxonomy" id="1543"/>
    <lineage>
        <taxon>Bacteria</taxon>
        <taxon>Bacillati</taxon>
        <taxon>Bacillota</taxon>
        <taxon>Clostridia</taxon>
        <taxon>Eubacteriales</taxon>
        <taxon>Clostridiaceae</taxon>
        <taxon>Clostridium</taxon>
    </lineage>
</organism>
<protein>
    <submittedName>
        <fullName evidence="1">Uncharacterized protein</fullName>
    </submittedName>
</protein>
<reference evidence="1 2" key="1">
    <citation type="journal article" date="2019" name="Int. J. Syst. Evol. Microbiol.">
        <title>The Global Catalogue of Microorganisms (GCM) 10K type strain sequencing project: providing services to taxonomists for standard genome sequencing and annotation.</title>
        <authorList>
            <consortium name="The Broad Institute Genomics Platform"/>
            <consortium name="The Broad Institute Genome Sequencing Center for Infectious Disease"/>
            <person name="Wu L."/>
            <person name="Ma J."/>
        </authorList>
    </citation>
    <scope>NUCLEOTIDE SEQUENCE [LARGE SCALE GENOMIC DNA]</scope>
    <source>
        <strain evidence="1 2">JCM 1407</strain>
    </source>
</reference>
<evidence type="ECO:0000313" key="2">
    <source>
        <dbReference type="Proteomes" id="UP001501510"/>
    </source>
</evidence>
<keyword evidence="2" id="KW-1185">Reference proteome</keyword>
<name>A0ABN1JBM5_9CLOT</name>
<evidence type="ECO:0000313" key="1">
    <source>
        <dbReference type="EMBL" id="GAA0735137.1"/>
    </source>
</evidence>
<sequence length="77" mass="9598">MILKINLNYHFDNFTYNIGYKPLTFKRNTLNFNILNIEFAVKFYIFIKKVDRLIFMLNFNYYTLNQDVHYSYFIIYL</sequence>
<gene>
    <name evidence="1" type="ORF">GCM10008906_08370</name>
</gene>
<dbReference type="EMBL" id="BAAACG010000006">
    <property type="protein sequence ID" value="GAA0735137.1"/>
    <property type="molecule type" value="Genomic_DNA"/>
</dbReference>
<accession>A0ABN1JBM5</accession>
<comment type="caution">
    <text evidence="1">The sequence shown here is derived from an EMBL/GenBank/DDBJ whole genome shotgun (WGS) entry which is preliminary data.</text>
</comment>
<dbReference type="Proteomes" id="UP001501510">
    <property type="component" value="Unassembled WGS sequence"/>
</dbReference>
<proteinExistence type="predicted"/>